<keyword evidence="1" id="KW-0858">Xylan degradation</keyword>
<protein>
    <submittedName>
        <fullName evidence="1">Endo-1,4-beta-xylanase</fullName>
    </submittedName>
</protein>
<dbReference type="EMBL" id="FQZG01000066">
    <property type="protein sequence ID" value="SHJ65925.1"/>
    <property type="molecule type" value="Genomic_DNA"/>
</dbReference>
<dbReference type="OrthoDB" id="184858at2"/>
<dbReference type="Gene3D" id="3.40.50.1820">
    <property type="entry name" value="alpha/beta hydrolase"/>
    <property type="match status" value="1"/>
</dbReference>
<dbReference type="GO" id="GO:0045493">
    <property type="term" value="P:xylan catabolic process"/>
    <property type="evidence" value="ECO:0007669"/>
    <property type="project" value="UniProtKB-KW"/>
</dbReference>
<keyword evidence="1" id="KW-0378">Hydrolase</keyword>
<keyword evidence="2" id="KW-1185">Reference proteome</keyword>
<dbReference type="GO" id="GO:0016798">
    <property type="term" value="F:hydrolase activity, acting on glycosyl bonds"/>
    <property type="evidence" value="ECO:0007669"/>
    <property type="project" value="UniProtKB-KW"/>
</dbReference>
<evidence type="ECO:0000313" key="1">
    <source>
        <dbReference type="EMBL" id="SHJ65925.1"/>
    </source>
</evidence>
<dbReference type="AlphaFoldDB" id="A0A1M6L3W1"/>
<reference evidence="1 2" key="1">
    <citation type="submission" date="2016-11" db="EMBL/GenBank/DDBJ databases">
        <authorList>
            <person name="Jaros S."/>
            <person name="Januszkiewicz K."/>
            <person name="Wedrychowicz H."/>
        </authorList>
    </citation>
    <scope>NUCLEOTIDE SEQUENCE [LARGE SCALE GENOMIC DNA]</scope>
    <source>
        <strain evidence="1 2">DSM 12906</strain>
    </source>
</reference>
<name>A0A1M6L3W1_9ACTN</name>
<sequence>MASRDHRGFGGFSMGAVTTWRTFQNGLDYFRYFLPMSCGTSLDMDNIVEAAGSHEKGDYNVWIMTGSADFAHPYEEDRVEFLRNSAYFTQTSDGTDGNLAFNVKEGYEHDGVAAMEYTYNGMSWFWGVG</sequence>
<keyword evidence="1" id="KW-0624">Polysaccharide degradation</keyword>
<gene>
    <name evidence="1" type="ORF">SAMN02745244_02985</name>
</gene>
<dbReference type="RefSeq" id="WP_073189728.1">
    <property type="nucleotide sequence ID" value="NZ_FQZG01000066.1"/>
</dbReference>
<dbReference type="InterPro" id="IPR029058">
    <property type="entry name" value="AB_hydrolase_fold"/>
</dbReference>
<organism evidence="1 2">
    <name type="scientific">Tessaracoccus bendigoensis DSM 12906</name>
    <dbReference type="NCBI Taxonomy" id="1123357"/>
    <lineage>
        <taxon>Bacteria</taxon>
        <taxon>Bacillati</taxon>
        <taxon>Actinomycetota</taxon>
        <taxon>Actinomycetes</taxon>
        <taxon>Propionibacteriales</taxon>
        <taxon>Propionibacteriaceae</taxon>
        <taxon>Tessaracoccus</taxon>
    </lineage>
</organism>
<dbReference type="Proteomes" id="UP000184512">
    <property type="component" value="Unassembled WGS sequence"/>
</dbReference>
<proteinExistence type="predicted"/>
<dbReference type="SUPFAM" id="SSF53474">
    <property type="entry name" value="alpha/beta-Hydrolases"/>
    <property type="match status" value="1"/>
</dbReference>
<keyword evidence="1" id="KW-0119">Carbohydrate metabolism</keyword>
<dbReference type="STRING" id="1123357.SAMN02745244_02985"/>
<evidence type="ECO:0000313" key="2">
    <source>
        <dbReference type="Proteomes" id="UP000184512"/>
    </source>
</evidence>
<keyword evidence="1" id="KW-0326">Glycosidase</keyword>
<accession>A0A1M6L3W1</accession>